<dbReference type="EMBL" id="QSHU01000010">
    <property type="protein sequence ID" value="RHC39131.1"/>
    <property type="molecule type" value="Genomic_DNA"/>
</dbReference>
<reference evidence="1 2" key="1">
    <citation type="submission" date="2018-08" db="EMBL/GenBank/DDBJ databases">
        <title>A genome reference for cultivated species of the human gut microbiota.</title>
        <authorList>
            <person name="Zou Y."/>
            <person name="Xue W."/>
            <person name="Luo G."/>
        </authorList>
    </citation>
    <scope>NUCLEOTIDE SEQUENCE [LARGE SCALE GENOMIC DNA]</scope>
    <source>
        <strain evidence="1 2">AM36-3AA</strain>
    </source>
</reference>
<dbReference type="Proteomes" id="UP000286104">
    <property type="component" value="Unassembled WGS sequence"/>
</dbReference>
<evidence type="ECO:0000313" key="1">
    <source>
        <dbReference type="EMBL" id="RHC39131.1"/>
    </source>
</evidence>
<organism evidence="1 2">
    <name type="scientific">Agathobacter rectalis</name>
    <dbReference type="NCBI Taxonomy" id="39491"/>
    <lineage>
        <taxon>Bacteria</taxon>
        <taxon>Bacillati</taxon>
        <taxon>Bacillota</taxon>
        <taxon>Clostridia</taxon>
        <taxon>Lachnospirales</taxon>
        <taxon>Lachnospiraceae</taxon>
        <taxon>Agathobacter</taxon>
    </lineage>
</organism>
<comment type="caution">
    <text evidence="1">The sequence shown here is derived from an EMBL/GenBank/DDBJ whole genome shotgun (WGS) entry which is preliminary data.</text>
</comment>
<name>A0A414A170_9FIRM</name>
<proteinExistence type="predicted"/>
<gene>
    <name evidence="1" type="ORF">DW848_08990</name>
</gene>
<sequence>MAKLRADKKNYKKAFTIHANAYDNWNLGSDNSRRLILCYCVECGLKCLIMDNDNICTISQANEKTEEVLCTHDFRKLLKEVGQSGQFQFKQFVTEYGNTVCPSEYHQLCRYNIAPKDIEDVIKFENVLNEIKNWLKEVV</sequence>
<accession>A0A414A170</accession>
<dbReference type="AlphaFoldDB" id="A0A414A170"/>
<protein>
    <recommendedName>
        <fullName evidence="3">HEPN domain-containing protein</fullName>
    </recommendedName>
</protein>
<dbReference type="RefSeq" id="WP_118390080.1">
    <property type="nucleotide sequence ID" value="NZ_JADNGW010000004.1"/>
</dbReference>
<evidence type="ECO:0008006" key="3">
    <source>
        <dbReference type="Google" id="ProtNLM"/>
    </source>
</evidence>
<evidence type="ECO:0000313" key="2">
    <source>
        <dbReference type="Proteomes" id="UP000286104"/>
    </source>
</evidence>